<dbReference type="PANTHER" id="PTHR47197">
    <property type="entry name" value="PROTEIN NIRF"/>
    <property type="match status" value="1"/>
</dbReference>
<feature type="transmembrane region" description="Helical" evidence="1">
    <location>
        <begin position="21"/>
        <end position="42"/>
    </location>
</feature>
<dbReference type="EMBL" id="VGIR01000034">
    <property type="protein sequence ID" value="MBM3331541.1"/>
    <property type="molecule type" value="Genomic_DNA"/>
</dbReference>
<gene>
    <name evidence="2" type="ORF">FJY68_06770</name>
</gene>
<keyword evidence="1" id="KW-1133">Transmembrane helix</keyword>
<dbReference type="PANTHER" id="PTHR47197:SF3">
    <property type="entry name" value="DIHYDRO-HEME D1 DEHYDROGENASE"/>
    <property type="match status" value="1"/>
</dbReference>
<proteinExistence type="predicted"/>
<reference evidence="2" key="1">
    <citation type="submission" date="2019-03" db="EMBL/GenBank/DDBJ databases">
        <title>Lake Tanganyika Metagenome-Assembled Genomes (MAGs).</title>
        <authorList>
            <person name="Tran P."/>
        </authorList>
    </citation>
    <scope>NUCLEOTIDE SEQUENCE</scope>
    <source>
        <strain evidence="2">K_DeepCast_150m_m2_040</strain>
    </source>
</reference>
<evidence type="ECO:0000256" key="1">
    <source>
        <dbReference type="SAM" id="Phobius"/>
    </source>
</evidence>
<protein>
    <submittedName>
        <fullName evidence="2">YncE family protein</fullName>
    </submittedName>
</protein>
<comment type="caution">
    <text evidence="2">The sequence shown here is derived from an EMBL/GenBank/DDBJ whole genome shotgun (WGS) entry which is preliminary data.</text>
</comment>
<keyword evidence="1" id="KW-0812">Transmembrane</keyword>
<evidence type="ECO:0000313" key="3">
    <source>
        <dbReference type="Proteomes" id="UP000779900"/>
    </source>
</evidence>
<dbReference type="InterPro" id="IPR011045">
    <property type="entry name" value="N2O_reductase_N"/>
</dbReference>
<keyword evidence="1" id="KW-0472">Membrane</keyword>
<dbReference type="SUPFAM" id="SSF50974">
    <property type="entry name" value="Nitrous oxide reductase, N-terminal domain"/>
    <property type="match status" value="1"/>
</dbReference>
<dbReference type="InterPro" id="IPR015943">
    <property type="entry name" value="WD40/YVTN_repeat-like_dom_sf"/>
</dbReference>
<accession>A0A938BPV4</accession>
<dbReference type="InterPro" id="IPR051200">
    <property type="entry name" value="Host-pathogen_enzymatic-act"/>
</dbReference>
<dbReference type="Proteomes" id="UP000779900">
    <property type="component" value="Unassembled WGS sequence"/>
</dbReference>
<evidence type="ECO:0000313" key="2">
    <source>
        <dbReference type="EMBL" id="MBM3331541.1"/>
    </source>
</evidence>
<feature type="non-terminal residue" evidence="2">
    <location>
        <position position="236"/>
    </location>
</feature>
<dbReference type="AlphaFoldDB" id="A0A938BPV4"/>
<sequence>MRRCVSGRGWLSGRLDSLQNLAVGPLFACALVLSAGLCFGWSPPVPDTILLPDSLGPLRPPYHLAFGSSTDNIYVASETSDIIVVDGNTFQRVRRIYTNAGVGGALLVSRHNRLYVSHPSQGRIGVIDCATNNVVGSILVGSRPTLLCYSSGSDKLYCGDTIDKTVSVIDCATNGLLKIIPVGKGLKDMAYDPTTGKVYAATKDAVRAISCHADSIVASIDTVKSAKGLLVNRRRQ</sequence>
<dbReference type="Gene3D" id="2.130.10.10">
    <property type="entry name" value="YVTN repeat-like/Quinoprotein amine dehydrogenase"/>
    <property type="match status" value="1"/>
</dbReference>
<organism evidence="2 3">
    <name type="scientific">candidate division WOR-3 bacterium</name>
    <dbReference type="NCBI Taxonomy" id="2052148"/>
    <lineage>
        <taxon>Bacteria</taxon>
        <taxon>Bacteria division WOR-3</taxon>
    </lineage>
</organism>
<name>A0A938BPV4_UNCW3</name>